<proteinExistence type="predicted"/>
<evidence type="ECO:0000313" key="3">
    <source>
        <dbReference type="Proteomes" id="UP000256345"/>
    </source>
</evidence>
<evidence type="ECO:0000256" key="1">
    <source>
        <dbReference type="SAM" id="SignalP"/>
    </source>
</evidence>
<keyword evidence="3" id="KW-1185">Reference proteome</keyword>
<sequence length="132" mass="14166">MRQTVSFGVVLAAALLAGNARAQEVENVRTIITKAVADSVCPVGSAASYVPTAFRGRTGSDICAADYHGWKACVAVRFMFVTVDNKYGRYSPADGACWQPVHNAWPWGDTMAIPTTYGGDWAHGNTQVVCCY</sequence>
<evidence type="ECO:0000313" key="2">
    <source>
        <dbReference type="EMBL" id="REG30764.1"/>
    </source>
</evidence>
<protein>
    <recommendedName>
        <fullName evidence="4">Secreted protein</fullName>
    </recommendedName>
</protein>
<organism evidence="2 3">
    <name type="scientific">Archangium gephyra</name>
    <dbReference type="NCBI Taxonomy" id="48"/>
    <lineage>
        <taxon>Bacteria</taxon>
        <taxon>Pseudomonadati</taxon>
        <taxon>Myxococcota</taxon>
        <taxon>Myxococcia</taxon>
        <taxon>Myxococcales</taxon>
        <taxon>Cystobacterineae</taxon>
        <taxon>Archangiaceae</taxon>
        <taxon>Archangium</taxon>
    </lineage>
</organism>
<dbReference type="Proteomes" id="UP000256345">
    <property type="component" value="Unassembled WGS sequence"/>
</dbReference>
<feature type="chain" id="PRO_5046013266" description="Secreted protein" evidence="1">
    <location>
        <begin position="23"/>
        <end position="132"/>
    </location>
</feature>
<feature type="signal peptide" evidence="1">
    <location>
        <begin position="1"/>
        <end position="22"/>
    </location>
</feature>
<reference evidence="2 3" key="1">
    <citation type="submission" date="2018-08" db="EMBL/GenBank/DDBJ databases">
        <title>Genomic Encyclopedia of Archaeal and Bacterial Type Strains, Phase II (KMG-II): from individual species to whole genera.</title>
        <authorList>
            <person name="Goeker M."/>
        </authorList>
    </citation>
    <scope>NUCLEOTIDE SEQUENCE [LARGE SCALE GENOMIC DNA]</scope>
    <source>
        <strain evidence="2 3">DSM 2261</strain>
    </source>
</reference>
<gene>
    <name evidence="2" type="ORF">ATI61_106234</name>
</gene>
<dbReference type="EMBL" id="QUMU01000006">
    <property type="protein sequence ID" value="REG30764.1"/>
    <property type="molecule type" value="Genomic_DNA"/>
</dbReference>
<comment type="caution">
    <text evidence="2">The sequence shown here is derived from an EMBL/GenBank/DDBJ whole genome shotgun (WGS) entry which is preliminary data.</text>
</comment>
<keyword evidence="1" id="KW-0732">Signal</keyword>
<evidence type="ECO:0008006" key="4">
    <source>
        <dbReference type="Google" id="ProtNLM"/>
    </source>
</evidence>
<accession>A0ABX9K0E2</accession>
<name>A0ABX9K0E2_9BACT</name>